<dbReference type="AlphaFoldDB" id="A0A0C3AP38"/>
<protein>
    <submittedName>
        <fullName evidence="1">Uncharacterized protein</fullName>
    </submittedName>
</protein>
<sequence>MRLEEYPGVLNDVSRIAVRNYKRSDGDVLCTHLRTVDFRVIPSNRILADISPRLGELLGFLFFEDCNAIIFLAPISCFDKTLGPSLSMQTFRMAWSKIFAVSESSKGQGQLVIQTFRAEEGSHSPLTRILLVPSGEESSVVMRCWCALYTSGAQLSMKNALITSINRRVAV</sequence>
<dbReference type="InParanoid" id="A0A0C3AP38"/>
<dbReference type="STRING" id="765440.A0A0C3AP38"/>
<dbReference type="EMBL" id="KN833044">
    <property type="protein sequence ID" value="KIM75633.1"/>
    <property type="molecule type" value="Genomic_DNA"/>
</dbReference>
<dbReference type="HOGENOM" id="CLU_1563461_0_0_1"/>
<gene>
    <name evidence="1" type="ORF">PILCRDRAFT_13413</name>
</gene>
<proteinExistence type="predicted"/>
<reference evidence="2" key="2">
    <citation type="submission" date="2015-01" db="EMBL/GenBank/DDBJ databases">
        <title>Evolutionary Origins and Diversification of the Mycorrhizal Mutualists.</title>
        <authorList>
            <consortium name="DOE Joint Genome Institute"/>
            <consortium name="Mycorrhizal Genomics Consortium"/>
            <person name="Kohler A."/>
            <person name="Kuo A."/>
            <person name="Nagy L.G."/>
            <person name="Floudas D."/>
            <person name="Copeland A."/>
            <person name="Barry K.W."/>
            <person name="Cichocki N."/>
            <person name="Veneault-Fourrey C."/>
            <person name="LaButti K."/>
            <person name="Lindquist E.A."/>
            <person name="Lipzen A."/>
            <person name="Lundell T."/>
            <person name="Morin E."/>
            <person name="Murat C."/>
            <person name="Riley R."/>
            <person name="Ohm R."/>
            <person name="Sun H."/>
            <person name="Tunlid A."/>
            <person name="Henrissat B."/>
            <person name="Grigoriev I.V."/>
            <person name="Hibbett D.S."/>
            <person name="Martin F."/>
        </authorList>
    </citation>
    <scope>NUCLEOTIDE SEQUENCE [LARGE SCALE GENOMIC DNA]</scope>
    <source>
        <strain evidence="2">F 1598</strain>
    </source>
</reference>
<name>A0A0C3AP38_PILCF</name>
<evidence type="ECO:0000313" key="2">
    <source>
        <dbReference type="Proteomes" id="UP000054166"/>
    </source>
</evidence>
<evidence type="ECO:0000313" key="1">
    <source>
        <dbReference type="EMBL" id="KIM75633.1"/>
    </source>
</evidence>
<dbReference type="OrthoDB" id="5817230at2759"/>
<organism evidence="1 2">
    <name type="scientific">Piloderma croceum (strain F 1598)</name>
    <dbReference type="NCBI Taxonomy" id="765440"/>
    <lineage>
        <taxon>Eukaryota</taxon>
        <taxon>Fungi</taxon>
        <taxon>Dikarya</taxon>
        <taxon>Basidiomycota</taxon>
        <taxon>Agaricomycotina</taxon>
        <taxon>Agaricomycetes</taxon>
        <taxon>Agaricomycetidae</taxon>
        <taxon>Atheliales</taxon>
        <taxon>Atheliaceae</taxon>
        <taxon>Piloderma</taxon>
    </lineage>
</organism>
<dbReference type="Proteomes" id="UP000054166">
    <property type="component" value="Unassembled WGS sequence"/>
</dbReference>
<keyword evidence="2" id="KW-1185">Reference proteome</keyword>
<reference evidence="1 2" key="1">
    <citation type="submission" date="2014-04" db="EMBL/GenBank/DDBJ databases">
        <authorList>
            <consortium name="DOE Joint Genome Institute"/>
            <person name="Kuo A."/>
            <person name="Tarkka M."/>
            <person name="Buscot F."/>
            <person name="Kohler A."/>
            <person name="Nagy L.G."/>
            <person name="Floudas D."/>
            <person name="Copeland A."/>
            <person name="Barry K.W."/>
            <person name="Cichocki N."/>
            <person name="Veneault-Fourrey C."/>
            <person name="LaButti K."/>
            <person name="Lindquist E.A."/>
            <person name="Lipzen A."/>
            <person name="Lundell T."/>
            <person name="Morin E."/>
            <person name="Murat C."/>
            <person name="Sun H."/>
            <person name="Tunlid A."/>
            <person name="Henrissat B."/>
            <person name="Grigoriev I.V."/>
            <person name="Hibbett D.S."/>
            <person name="Martin F."/>
            <person name="Nordberg H.P."/>
            <person name="Cantor M.N."/>
            <person name="Hua S.X."/>
        </authorList>
    </citation>
    <scope>NUCLEOTIDE SEQUENCE [LARGE SCALE GENOMIC DNA]</scope>
    <source>
        <strain evidence="1 2">F 1598</strain>
    </source>
</reference>
<accession>A0A0C3AP38</accession>